<evidence type="ECO:0000313" key="1">
    <source>
        <dbReference type="EMBL" id="VAX15048.1"/>
    </source>
</evidence>
<dbReference type="InterPro" id="IPR012347">
    <property type="entry name" value="Ferritin-like"/>
</dbReference>
<evidence type="ECO:0008006" key="2">
    <source>
        <dbReference type="Google" id="ProtNLM"/>
    </source>
</evidence>
<name>A0A3B1BU52_9ZZZZ</name>
<accession>A0A3B1BU52</accession>
<dbReference type="InterPro" id="IPR009078">
    <property type="entry name" value="Ferritin-like_SF"/>
</dbReference>
<reference evidence="1" key="1">
    <citation type="submission" date="2018-06" db="EMBL/GenBank/DDBJ databases">
        <authorList>
            <person name="Zhirakovskaya E."/>
        </authorList>
    </citation>
    <scope>NUCLEOTIDE SEQUENCE</scope>
</reference>
<sequence length="88" mass="10239">MSEDKQLVELKLLSILEEAIEEEKMSAARYRHGFKLAEDPALKKMFEKLEADEIAHEKVLKERYYEIKKRLGLKIIGDFSQGSQPAEE</sequence>
<proteinExistence type="predicted"/>
<dbReference type="EMBL" id="UOGB01000001">
    <property type="protein sequence ID" value="VAX15048.1"/>
    <property type="molecule type" value="Genomic_DNA"/>
</dbReference>
<dbReference type="AlphaFoldDB" id="A0A3B1BU52"/>
<organism evidence="1">
    <name type="scientific">hydrothermal vent metagenome</name>
    <dbReference type="NCBI Taxonomy" id="652676"/>
    <lineage>
        <taxon>unclassified sequences</taxon>
        <taxon>metagenomes</taxon>
        <taxon>ecological metagenomes</taxon>
    </lineage>
</organism>
<gene>
    <name evidence="1" type="ORF">MNBD_NITROSPINAE03-2032</name>
</gene>
<dbReference type="Gene3D" id="1.20.1260.10">
    <property type="match status" value="1"/>
</dbReference>
<dbReference type="SUPFAM" id="SSF47240">
    <property type="entry name" value="Ferritin-like"/>
    <property type="match status" value="1"/>
</dbReference>
<protein>
    <recommendedName>
        <fullName evidence="2">Rubrerythrin diiron-binding domain-containing protein</fullName>
    </recommendedName>
</protein>